<evidence type="ECO:0000256" key="4">
    <source>
        <dbReference type="ARBA" id="ARBA00026071"/>
    </source>
</evidence>
<evidence type="ECO:0000256" key="5">
    <source>
        <dbReference type="RuleBase" id="RU004203"/>
    </source>
</evidence>
<evidence type="ECO:0000256" key="2">
    <source>
        <dbReference type="ARBA" id="ARBA00022942"/>
    </source>
</evidence>
<dbReference type="InterPro" id="IPR023333">
    <property type="entry name" value="Proteasome_suB-type"/>
</dbReference>
<evidence type="ECO:0000313" key="6">
    <source>
        <dbReference type="EMBL" id="KAJ1726459.1"/>
    </source>
</evidence>
<comment type="similarity">
    <text evidence="5">Belongs to the peptidase T1B family.</text>
</comment>
<dbReference type="GO" id="GO:0010498">
    <property type="term" value="P:proteasomal protein catabolic process"/>
    <property type="evidence" value="ECO:0007669"/>
    <property type="project" value="InterPro"/>
</dbReference>
<accession>A0A9W7Y7W9</accession>
<dbReference type="PROSITE" id="PS51476">
    <property type="entry name" value="PROTEASOME_BETA_2"/>
    <property type="match status" value="1"/>
</dbReference>
<keyword evidence="1 5" id="KW-0963">Cytoplasm</keyword>
<name>A0A9W7Y7W9_9FUNG</name>
<sequence length="197" mass="21981">MDAQFAIAGKDFAISVTDKTAASSIVKLKHNEDKTYALTPQTLMSVSGEPGDTSNFSEYIQGNVRLYGIRNMQELTPSETANFIRGELAGALRSRRPYQVNILVIGYDGKGGEGSVYWIDYLAGMAKVPYAAHGYCAYFVYSVLDREYSPDITLEQGLDLIKQCFVALKMRFLIQFSDYTVKVVDKNGLREIKVEDL</sequence>
<protein>
    <recommendedName>
        <fullName evidence="5">Proteasome subunit beta</fullName>
    </recommendedName>
</protein>
<keyword evidence="3 5" id="KW-0539">Nucleus</keyword>
<dbReference type="GO" id="GO:0005634">
    <property type="term" value="C:nucleus"/>
    <property type="evidence" value="ECO:0007669"/>
    <property type="project" value="UniProtKB-SubCell"/>
</dbReference>
<dbReference type="InterPro" id="IPR001353">
    <property type="entry name" value="Proteasome_sua/b"/>
</dbReference>
<dbReference type="FunFam" id="3.60.20.10:FF:000008">
    <property type="entry name" value="Proteasome subunit beta type-4"/>
    <property type="match status" value="1"/>
</dbReference>
<comment type="subunit">
    <text evidence="4">The 26S proteasome consists of a 20S proteasome core and two 19S regulatory subunits. The 20S proteasome core is composed of 28 subunits that are arranged in four stacked rings, resulting in a barrel-shaped structure. The two end rings are each formed by seven alpha subunits, and the two central rings are each formed by seven beta subunits. The catalytic chamber with the active sites is on the inside of the barrel.</text>
</comment>
<keyword evidence="2 5" id="KW-0647">Proteasome</keyword>
<proteinExistence type="inferred from homology"/>
<keyword evidence="7" id="KW-1185">Reference proteome</keyword>
<dbReference type="InterPro" id="IPR029055">
    <property type="entry name" value="Ntn_hydrolases_N"/>
</dbReference>
<comment type="subunit">
    <text evidence="5">Component of the proteasome complex.</text>
</comment>
<dbReference type="AlphaFoldDB" id="A0A9W7Y7W9"/>
<dbReference type="SUPFAM" id="SSF56235">
    <property type="entry name" value="N-terminal nucleophile aminohydrolases (Ntn hydrolases)"/>
    <property type="match status" value="1"/>
</dbReference>
<evidence type="ECO:0000256" key="3">
    <source>
        <dbReference type="ARBA" id="ARBA00023242"/>
    </source>
</evidence>
<reference evidence="6" key="1">
    <citation type="submission" date="2022-07" db="EMBL/GenBank/DDBJ databases">
        <title>Phylogenomic reconstructions and comparative analyses of Kickxellomycotina fungi.</title>
        <authorList>
            <person name="Reynolds N.K."/>
            <person name="Stajich J.E."/>
            <person name="Barry K."/>
            <person name="Grigoriev I.V."/>
            <person name="Crous P."/>
            <person name="Smith M.E."/>
        </authorList>
    </citation>
    <scope>NUCLEOTIDE SEQUENCE</scope>
    <source>
        <strain evidence="6">BCRC 34381</strain>
    </source>
</reference>
<dbReference type="Proteomes" id="UP001143981">
    <property type="component" value="Unassembled WGS sequence"/>
</dbReference>
<dbReference type="GO" id="GO:0016787">
    <property type="term" value="F:hydrolase activity"/>
    <property type="evidence" value="ECO:0007669"/>
    <property type="project" value="UniProtKB-KW"/>
</dbReference>
<dbReference type="CDD" id="cd03758">
    <property type="entry name" value="proteasome_beta_type_2"/>
    <property type="match status" value="1"/>
</dbReference>
<gene>
    <name evidence="6" type="primary">PRE1</name>
    <name evidence="6" type="ORF">LPJ61_005171</name>
</gene>
<dbReference type="GO" id="GO:0005839">
    <property type="term" value="C:proteasome core complex"/>
    <property type="evidence" value="ECO:0007669"/>
    <property type="project" value="InterPro"/>
</dbReference>
<comment type="caution">
    <text evidence="6">The sequence shown here is derived from an EMBL/GenBank/DDBJ whole genome shotgun (WGS) entry which is preliminary data.</text>
</comment>
<dbReference type="PANTHER" id="PTHR32194">
    <property type="entry name" value="METALLOPROTEASE TLDD"/>
    <property type="match status" value="1"/>
</dbReference>
<comment type="function">
    <text evidence="5">Component of the proteasome, a multicatalytic proteinase complex which is characterized by its ability to cleave peptides with Arg, Phe, Tyr, Leu, and Glu adjacent to the leaving group at neutral or slightly basic pH. The proteasome has an ATP-dependent proteolytic activity.</text>
</comment>
<dbReference type="EMBL" id="JANBOI010001550">
    <property type="protein sequence ID" value="KAJ1726459.1"/>
    <property type="molecule type" value="Genomic_DNA"/>
</dbReference>
<keyword evidence="6" id="KW-0378">Hydrolase</keyword>
<dbReference type="InterPro" id="IPR035206">
    <property type="entry name" value="Proteasome_beta2"/>
</dbReference>
<dbReference type="GO" id="GO:0005737">
    <property type="term" value="C:cytoplasm"/>
    <property type="evidence" value="ECO:0007669"/>
    <property type="project" value="UniProtKB-SubCell"/>
</dbReference>
<evidence type="ECO:0000256" key="1">
    <source>
        <dbReference type="ARBA" id="ARBA00022490"/>
    </source>
</evidence>
<dbReference type="Pfam" id="PF00227">
    <property type="entry name" value="Proteasome"/>
    <property type="match status" value="1"/>
</dbReference>
<evidence type="ECO:0000313" key="7">
    <source>
        <dbReference type="Proteomes" id="UP001143981"/>
    </source>
</evidence>
<organism evidence="6 7">
    <name type="scientific">Coemansia biformis</name>
    <dbReference type="NCBI Taxonomy" id="1286918"/>
    <lineage>
        <taxon>Eukaryota</taxon>
        <taxon>Fungi</taxon>
        <taxon>Fungi incertae sedis</taxon>
        <taxon>Zoopagomycota</taxon>
        <taxon>Kickxellomycotina</taxon>
        <taxon>Kickxellomycetes</taxon>
        <taxon>Kickxellales</taxon>
        <taxon>Kickxellaceae</taxon>
        <taxon>Coemansia</taxon>
    </lineage>
</organism>
<dbReference type="OrthoDB" id="268428at2759"/>
<dbReference type="Gene3D" id="3.60.20.10">
    <property type="entry name" value="Glutamine Phosphoribosylpyrophosphate, subunit 1, domain 1"/>
    <property type="match status" value="1"/>
</dbReference>
<dbReference type="PANTHER" id="PTHR32194:SF2">
    <property type="entry name" value="PROTEASOME SUBUNIT BETA TYPE-1"/>
    <property type="match status" value="1"/>
</dbReference>
<comment type="subcellular location">
    <subcellularLocation>
        <location evidence="5">Cytoplasm</location>
    </subcellularLocation>
    <subcellularLocation>
        <location evidence="5">Nucleus</location>
    </subcellularLocation>
</comment>